<evidence type="ECO:0000256" key="3">
    <source>
        <dbReference type="ARBA" id="ARBA00022553"/>
    </source>
</evidence>
<dbReference type="EMBL" id="JBHULU010000002">
    <property type="protein sequence ID" value="MFD2512557.1"/>
    <property type="molecule type" value="Genomic_DNA"/>
</dbReference>
<dbReference type="SUPFAM" id="SSF55874">
    <property type="entry name" value="ATPase domain of HSP90 chaperone/DNA topoisomerase II/histidine kinase"/>
    <property type="match status" value="1"/>
</dbReference>
<dbReference type="RefSeq" id="WP_377502772.1">
    <property type="nucleotide sequence ID" value="NZ_JBHULU010000002.1"/>
</dbReference>
<comment type="caution">
    <text evidence="5">The sequence shown here is derived from an EMBL/GenBank/DDBJ whole genome shotgun (WGS) entry which is preliminary data.</text>
</comment>
<dbReference type="Pfam" id="PF00512">
    <property type="entry name" value="HisKA"/>
    <property type="match status" value="1"/>
</dbReference>
<dbReference type="PANTHER" id="PTHR43547:SF2">
    <property type="entry name" value="HYBRID SIGNAL TRANSDUCTION HISTIDINE KINASE C"/>
    <property type="match status" value="1"/>
</dbReference>
<dbReference type="InterPro" id="IPR029016">
    <property type="entry name" value="GAF-like_dom_sf"/>
</dbReference>
<keyword evidence="6" id="KW-1185">Reference proteome</keyword>
<name>A0ABW5IG41_9BACT</name>
<dbReference type="PROSITE" id="PS50109">
    <property type="entry name" value="HIS_KIN"/>
    <property type="match status" value="1"/>
</dbReference>
<feature type="domain" description="Histidine kinase" evidence="4">
    <location>
        <begin position="181"/>
        <end position="406"/>
    </location>
</feature>
<dbReference type="Pfam" id="PF01590">
    <property type="entry name" value="GAF"/>
    <property type="match status" value="1"/>
</dbReference>
<accession>A0ABW5IG41</accession>
<keyword evidence="3" id="KW-0597">Phosphoprotein</keyword>
<dbReference type="Proteomes" id="UP001597544">
    <property type="component" value="Unassembled WGS sequence"/>
</dbReference>
<proteinExistence type="predicted"/>
<dbReference type="InterPro" id="IPR005467">
    <property type="entry name" value="His_kinase_dom"/>
</dbReference>
<dbReference type="PANTHER" id="PTHR43547">
    <property type="entry name" value="TWO-COMPONENT HISTIDINE KINASE"/>
    <property type="match status" value="1"/>
</dbReference>
<dbReference type="EC" id="2.7.13.3" evidence="2"/>
<gene>
    <name evidence="5" type="ORF">ACFSRY_01650</name>
</gene>
<dbReference type="InterPro" id="IPR036890">
    <property type="entry name" value="HATPase_C_sf"/>
</dbReference>
<keyword evidence="5" id="KW-0418">Kinase</keyword>
<reference evidence="6" key="1">
    <citation type="journal article" date="2019" name="Int. J. Syst. Evol. Microbiol.">
        <title>The Global Catalogue of Microorganisms (GCM) 10K type strain sequencing project: providing services to taxonomists for standard genome sequencing and annotation.</title>
        <authorList>
            <consortium name="The Broad Institute Genomics Platform"/>
            <consortium name="The Broad Institute Genome Sequencing Center for Infectious Disease"/>
            <person name="Wu L."/>
            <person name="Ma J."/>
        </authorList>
    </citation>
    <scope>NUCLEOTIDE SEQUENCE [LARGE SCALE GENOMIC DNA]</scope>
    <source>
        <strain evidence="6">KCTC 42498</strain>
    </source>
</reference>
<dbReference type="Gene3D" id="3.30.450.40">
    <property type="match status" value="1"/>
</dbReference>
<dbReference type="Gene3D" id="1.10.287.130">
    <property type="match status" value="1"/>
</dbReference>
<dbReference type="GO" id="GO:0016301">
    <property type="term" value="F:kinase activity"/>
    <property type="evidence" value="ECO:0007669"/>
    <property type="project" value="UniProtKB-KW"/>
</dbReference>
<evidence type="ECO:0000313" key="5">
    <source>
        <dbReference type="EMBL" id="MFD2512557.1"/>
    </source>
</evidence>
<dbReference type="InterPro" id="IPR003018">
    <property type="entry name" value="GAF"/>
</dbReference>
<dbReference type="SUPFAM" id="SSF47384">
    <property type="entry name" value="Homodimeric domain of signal transducing histidine kinase"/>
    <property type="match status" value="1"/>
</dbReference>
<dbReference type="InterPro" id="IPR004358">
    <property type="entry name" value="Sig_transdc_His_kin-like_C"/>
</dbReference>
<dbReference type="Pfam" id="PF02518">
    <property type="entry name" value="HATPase_c"/>
    <property type="match status" value="1"/>
</dbReference>
<protein>
    <recommendedName>
        <fullName evidence="2">histidine kinase</fullName>
        <ecNumber evidence="2">2.7.13.3</ecNumber>
    </recommendedName>
</protein>
<evidence type="ECO:0000259" key="4">
    <source>
        <dbReference type="PROSITE" id="PS50109"/>
    </source>
</evidence>
<dbReference type="SMART" id="SM00387">
    <property type="entry name" value="HATPase_c"/>
    <property type="match status" value="1"/>
</dbReference>
<dbReference type="PRINTS" id="PR00344">
    <property type="entry name" value="BCTRLSENSOR"/>
</dbReference>
<evidence type="ECO:0000256" key="2">
    <source>
        <dbReference type="ARBA" id="ARBA00012438"/>
    </source>
</evidence>
<dbReference type="SUPFAM" id="SSF55781">
    <property type="entry name" value="GAF domain-like"/>
    <property type="match status" value="1"/>
</dbReference>
<organism evidence="5 6">
    <name type="scientific">Pontibacter locisalis</name>
    <dbReference type="NCBI Taxonomy" id="1719035"/>
    <lineage>
        <taxon>Bacteria</taxon>
        <taxon>Pseudomonadati</taxon>
        <taxon>Bacteroidota</taxon>
        <taxon>Cytophagia</taxon>
        <taxon>Cytophagales</taxon>
        <taxon>Hymenobacteraceae</taxon>
        <taxon>Pontibacter</taxon>
    </lineage>
</organism>
<evidence type="ECO:0000313" key="6">
    <source>
        <dbReference type="Proteomes" id="UP001597544"/>
    </source>
</evidence>
<keyword evidence="5" id="KW-0808">Transferase</keyword>
<dbReference type="InterPro" id="IPR003594">
    <property type="entry name" value="HATPase_dom"/>
</dbReference>
<comment type="catalytic activity">
    <reaction evidence="1">
        <text>ATP + protein L-histidine = ADP + protein N-phospho-L-histidine.</text>
        <dbReference type="EC" id="2.7.13.3"/>
    </reaction>
</comment>
<dbReference type="InterPro" id="IPR036097">
    <property type="entry name" value="HisK_dim/P_sf"/>
</dbReference>
<sequence length="408" mass="45906">MHQKPPVPADEFDRVITLSDLDLDYSNLNESFKDLVKLAARVSGTNISLVNLIDSYTQWTISNFGLPLEQMPREDSVCQYTIMEEEQFEVKDLKLDQRFKDKPYVADGPKLGYYFGIPLKTKTGQNLGALCVMDQQEKELSPEKVELLRIIADEIVNRLMILQVVNSLSHDLHEAREVKKRVAHDIRGPIGGIIGLADLLIRKGEKNNIEEVLEFIRMIHKSGTSLLELADEILNTELKTSKKEEPQLREYELNLQLFKEKLEKLYQPQAQNKEISFTVNIDPPESVAPFPKNKLLQITGNLISNAIKFTPAHGQVSVDLDLIEEEDTRILHIQVNDSGIGLEKKQMDTILGGQSSASTDGTGGEHGFGFGLPLVKYLVESLEGTLDAHSVVNKGTTFDIWMPIQSNR</sequence>
<dbReference type="InterPro" id="IPR003661">
    <property type="entry name" value="HisK_dim/P_dom"/>
</dbReference>
<evidence type="ECO:0000256" key="1">
    <source>
        <dbReference type="ARBA" id="ARBA00000085"/>
    </source>
</evidence>
<dbReference type="Gene3D" id="3.30.565.10">
    <property type="entry name" value="Histidine kinase-like ATPase, C-terminal domain"/>
    <property type="match status" value="1"/>
</dbReference>